<dbReference type="AlphaFoldDB" id="A0AB74H149"/>
<sequence length="67" mass="7889">MSMKRSKVFFKLYPVELMTGAFQSIKQHDKEKLRTVLDTTEALILMEEEMEGFNPVQTKVVKQFSIY</sequence>
<gene>
    <name evidence="1" type="ORF">NCTC9828_00021</name>
</gene>
<evidence type="ECO:0000313" key="2">
    <source>
        <dbReference type="Proteomes" id="UP000255140"/>
    </source>
</evidence>
<proteinExistence type="predicted"/>
<reference evidence="1 2" key="1">
    <citation type="submission" date="2018-06" db="EMBL/GenBank/DDBJ databases">
        <authorList>
            <consortium name="Pathogen Informatics"/>
            <person name="Doyle S."/>
        </authorList>
    </citation>
    <scope>NUCLEOTIDE SEQUENCE [LARGE SCALE GENOMIC DNA]</scope>
    <source>
        <strain evidence="1 2">NCTC9828</strain>
    </source>
</reference>
<evidence type="ECO:0000313" key="1">
    <source>
        <dbReference type="EMBL" id="SUN25616.1"/>
    </source>
</evidence>
<dbReference type="Proteomes" id="UP000255140">
    <property type="component" value="Unassembled WGS sequence"/>
</dbReference>
<accession>A0AB74H149</accession>
<dbReference type="EMBL" id="UHEW01000002">
    <property type="protein sequence ID" value="SUN25616.1"/>
    <property type="molecule type" value="Genomic_DNA"/>
</dbReference>
<protein>
    <submittedName>
        <fullName evidence="1">DDE transposase</fullName>
    </submittedName>
</protein>
<comment type="caution">
    <text evidence="1">The sequence shown here is derived from an EMBL/GenBank/DDBJ whole genome shotgun (WGS) entry which is preliminary data.</text>
</comment>
<name>A0AB74H149_STRAG</name>
<organism evidence="1 2">
    <name type="scientific">Streptococcus agalactiae</name>
    <dbReference type="NCBI Taxonomy" id="1311"/>
    <lineage>
        <taxon>Bacteria</taxon>
        <taxon>Bacillati</taxon>
        <taxon>Bacillota</taxon>
        <taxon>Bacilli</taxon>
        <taxon>Lactobacillales</taxon>
        <taxon>Streptococcaceae</taxon>
        <taxon>Streptococcus</taxon>
    </lineage>
</organism>